<comment type="caution">
    <text evidence="1">The sequence shown here is derived from an EMBL/GenBank/DDBJ whole genome shotgun (WGS) entry which is preliminary data.</text>
</comment>
<proteinExistence type="predicted"/>
<sequence length="416" mass="49416">MMLFPFKNVDTECNQREIEEYTTNASADDLPTQMLAVINFIFHFWHQNDPKADKLFIEHFPNDLYNEYLMIEKKQMTIDEYYEIKISLFDVFSFIFRNSNMLLENETQKFIDLFIRFIDKREDMSSYIAHALIDAVIICVSHKPNKIMFIEENCMFNFYCTFIKGREGLAEKFWIMCEELYWADHGKCDTLNINKLNKCIKDIITAFLIKREEELARLLFKVFKMLYHQKLIDVTKFDVNKFYRVTHSIFNDCIGKNNDSLLLFHLPKIWISIYKRPTNVFKITNFNKLTIFAALFSMAISNILKKVISGPGEFKITKNKNQMLNVVYFALVAFPRLSQTSRTLLFNVLIDLHNSFQEYFEKYSIENHPIESQIVIVQYYVKSFVTFDIHISPRDDVVLNSIVERIVKYPSLSIIF</sequence>
<dbReference type="EMBL" id="JWZT01000170">
    <property type="protein sequence ID" value="KII74911.1"/>
    <property type="molecule type" value="Genomic_DNA"/>
</dbReference>
<reference evidence="1 2" key="1">
    <citation type="journal article" date="2014" name="Genome Biol. Evol.">
        <title>The genome of the myxosporean Thelohanellus kitauei shows adaptations to nutrient acquisition within its fish host.</title>
        <authorList>
            <person name="Yang Y."/>
            <person name="Xiong J."/>
            <person name="Zhou Z."/>
            <person name="Huo F."/>
            <person name="Miao W."/>
            <person name="Ran C."/>
            <person name="Liu Y."/>
            <person name="Zhang J."/>
            <person name="Feng J."/>
            <person name="Wang M."/>
            <person name="Wang M."/>
            <person name="Wang L."/>
            <person name="Yao B."/>
        </authorList>
    </citation>
    <scope>NUCLEOTIDE SEQUENCE [LARGE SCALE GENOMIC DNA]</scope>
    <source>
        <strain evidence="1">Wuqing</strain>
    </source>
</reference>
<dbReference type="Proteomes" id="UP000031668">
    <property type="component" value="Unassembled WGS sequence"/>
</dbReference>
<organism evidence="1 2">
    <name type="scientific">Thelohanellus kitauei</name>
    <name type="common">Myxosporean</name>
    <dbReference type="NCBI Taxonomy" id="669202"/>
    <lineage>
        <taxon>Eukaryota</taxon>
        <taxon>Metazoa</taxon>
        <taxon>Cnidaria</taxon>
        <taxon>Myxozoa</taxon>
        <taxon>Myxosporea</taxon>
        <taxon>Bivalvulida</taxon>
        <taxon>Platysporina</taxon>
        <taxon>Myxobolidae</taxon>
        <taxon>Thelohanellus</taxon>
    </lineage>
</organism>
<dbReference type="OrthoDB" id="7701410at2759"/>
<protein>
    <submittedName>
        <fullName evidence="1">Uncharacterized protein</fullName>
    </submittedName>
</protein>
<name>A0A0C2N5J1_THEKT</name>
<dbReference type="AlphaFoldDB" id="A0A0C2N5J1"/>
<accession>A0A0C2N5J1</accession>
<evidence type="ECO:0000313" key="2">
    <source>
        <dbReference type="Proteomes" id="UP000031668"/>
    </source>
</evidence>
<gene>
    <name evidence="1" type="ORF">RF11_07423</name>
</gene>
<evidence type="ECO:0000313" key="1">
    <source>
        <dbReference type="EMBL" id="KII74911.1"/>
    </source>
</evidence>
<keyword evidence="2" id="KW-1185">Reference proteome</keyword>